<dbReference type="GO" id="GO:0006260">
    <property type="term" value="P:DNA replication"/>
    <property type="evidence" value="ECO:0007669"/>
    <property type="project" value="TreeGrafter"/>
</dbReference>
<dbReference type="OrthoDB" id="10025068at2759"/>
<dbReference type="AlphaFoldDB" id="A0A8J4T4Z2"/>
<protein>
    <submittedName>
        <fullName evidence="2">Protein FAM</fullName>
    </submittedName>
</protein>
<gene>
    <name evidence="2" type="ORF">DAT39_020942</name>
</gene>
<dbReference type="SUPFAM" id="SSF50494">
    <property type="entry name" value="Trypsin-like serine proteases"/>
    <property type="match status" value="1"/>
</dbReference>
<organism evidence="2 3">
    <name type="scientific">Clarias magur</name>
    <name type="common">Asian catfish</name>
    <name type="synonym">Macropteronotus magur</name>
    <dbReference type="NCBI Taxonomy" id="1594786"/>
    <lineage>
        <taxon>Eukaryota</taxon>
        <taxon>Metazoa</taxon>
        <taxon>Chordata</taxon>
        <taxon>Craniata</taxon>
        <taxon>Vertebrata</taxon>
        <taxon>Euteleostomi</taxon>
        <taxon>Actinopterygii</taxon>
        <taxon>Neopterygii</taxon>
        <taxon>Teleostei</taxon>
        <taxon>Ostariophysi</taxon>
        <taxon>Siluriformes</taxon>
        <taxon>Clariidae</taxon>
        <taxon>Clarias</taxon>
    </lineage>
</organism>
<feature type="region of interest" description="Disordered" evidence="1">
    <location>
        <begin position="192"/>
        <end position="260"/>
    </location>
</feature>
<accession>A0A8J4T4Z2</accession>
<dbReference type="EMBL" id="QNUK01000823">
    <property type="protein sequence ID" value="KAF5889346.1"/>
    <property type="molecule type" value="Genomic_DNA"/>
</dbReference>
<reference evidence="2" key="1">
    <citation type="submission" date="2020-07" db="EMBL/GenBank/DDBJ databases">
        <title>Clarias magur genome sequencing, assembly and annotation.</title>
        <authorList>
            <person name="Kushwaha B."/>
            <person name="Kumar R."/>
            <person name="Das P."/>
            <person name="Joshi C.G."/>
            <person name="Kumar D."/>
            <person name="Nagpure N.S."/>
            <person name="Pandey M."/>
            <person name="Agarwal S."/>
            <person name="Srivastava S."/>
            <person name="Singh M."/>
            <person name="Sahoo L."/>
            <person name="Jayasankar P."/>
            <person name="Meher P.K."/>
            <person name="Koringa P.G."/>
            <person name="Iquebal M.A."/>
            <person name="Das S.P."/>
            <person name="Bit A."/>
            <person name="Patnaik S."/>
            <person name="Patel N."/>
            <person name="Shah T.M."/>
            <person name="Hinsu A."/>
            <person name="Jena J.K."/>
        </authorList>
    </citation>
    <scope>NUCLEOTIDE SEQUENCE</scope>
    <source>
        <strain evidence="2">CIFAMagur01</strain>
        <tissue evidence="2">Testis</tissue>
    </source>
</reference>
<dbReference type="GO" id="GO:0005634">
    <property type="term" value="C:nucleus"/>
    <property type="evidence" value="ECO:0007669"/>
    <property type="project" value="TreeGrafter"/>
</dbReference>
<sequence length="591" mass="67422">MYHSCKEEGERSGLNKESTQIKTESHGHTFRFRYKYRKYPVNCNEPMAVQQRLQTEFYFKAICKKNRMGGNMEIIIQREQMPRAAVAPHFPCSLLNHDELLDISFIRLGGNSGTAKTQKLPVHSPENLVCFYIKTRVKGEMVKEALKRDGRFNKVIFRKGALYGQETENTVSLSNLVNHLNGERFQVIVSPHQTGSQESSQEMSQEADTGKEETVKGEKSEDHETPQERNPTIGSTKAKEETETTQKEKKSRKYPETKEIPNSREILNLLREQHSSLLKTLKERENLKNNGEVKRLFRVEYDKSVQSFLEVNRVKQLMVLSDSVCQIRVDGSPIGTGFLLFKRFVLTNAHVVRDLIPCIPGLQRNLTAVFGFERLSSLGKEIPVERNLVSFFDGKDDMGNYLDFTLLELSSDIELPVGLPELLSCYSTPPTRGGVCIIGHPGGGVKQIDPCFIIAKDDIPQAAERYFAENQNLHVFHVITQKCWTEDWEIHTSKIMYHSCFFHGSSGSPVFDERCNLIGVHTGGYVYPGENKKVRSVMEFGFPMLPMLVRIFIQCSESGRSDVVQYFESQNNLKYVLNVANDQMQRNHEAN</sequence>
<dbReference type="Pfam" id="PF13365">
    <property type="entry name" value="Trypsin_2"/>
    <property type="match status" value="1"/>
</dbReference>
<evidence type="ECO:0000313" key="3">
    <source>
        <dbReference type="Proteomes" id="UP000727407"/>
    </source>
</evidence>
<feature type="compositionally biased region" description="Basic and acidic residues" evidence="1">
    <location>
        <begin position="208"/>
        <end position="227"/>
    </location>
</feature>
<dbReference type="PANTHER" id="PTHR14389">
    <property type="entry name" value="SI:CH1073-475A24.1"/>
    <property type="match status" value="1"/>
</dbReference>
<keyword evidence="3" id="KW-1185">Reference proteome</keyword>
<dbReference type="GO" id="GO:0000785">
    <property type="term" value="C:chromatin"/>
    <property type="evidence" value="ECO:0007669"/>
    <property type="project" value="TreeGrafter"/>
</dbReference>
<dbReference type="Gene3D" id="2.40.10.10">
    <property type="entry name" value="Trypsin-like serine proteases"/>
    <property type="match status" value="1"/>
</dbReference>
<feature type="compositionally biased region" description="Low complexity" evidence="1">
    <location>
        <begin position="196"/>
        <end position="206"/>
    </location>
</feature>
<dbReference type="InterPro" id="IPR009003">
    <property type="entry name" value="Peptidase_S1_PA"/>
</dbReference>
<proteinExistence type="predicted"/>
<dbReference type="Proteomes" id="UP000727407">
    <property type="component" value="Unassembled WGS sequence"/>
</dbReference>
<evidence type="ECO:0000313" key="2">
    <source>
        <dbReference type="EMBL" id="KAF5889346.1"/>
    </source>
</evidence>
<feature type="compositionally biased region" description="Basic and acidic residues" evidence="1">
    <location>
        <begin position="1"/>
        <end position="14"/>
    </location>
</feature>
<dbReference type="PANTHER" id="PTHR14389:SF3">
    <property type="entry name" value="PROTEIN FAM111A-LIKE"/>
    <property type="match status" value="1"/>
</dbReference>
<comment type="caution">
    <text evidence="2">The sequence shown here is derived from an EMBL/GenBank/DDBJ whole genome shotgun (WGS) entry which is preliminary data.</text>
</comment>
<feature type="region of interest" description="Disordered" evidence="1">
    <location>
        <begin position="1"/>
        <end position="22"/>
    </location>
</feature>
<name>A0A8J4T4Z2_CLAMG</name>
<evidence type="ECO:0000256" key="1">
    <source>
        <dbReference type="SAM" id="MobiDB-lite"/>
    </source>
</evidence>
<dbReference type="InterPro" id="IPR043504">
    <property type="entry name" value="Peptidase_S1_PA_chymotrypsin"/>
</dbReference>
<feature type="compositionally biased region" description="Basic and acidic residues" evidence="1">
    <location>
        <begin position="237"/>
        <end position="260"/>
    </location>
</feature>